<keyword evidence="3" id="KW-0378">Hydrolase</keyword>
<organism evidence="3 4">
    <name type="scientific">Azospirillum palustre</name>
    <dbReference type="NCBI Taxonomy" id="2044885"/>
    <lineage>
        <taxon>Bacteria</taxon>
        <taxon>Pseudomonadati</taxon>
        <taxon>Pseudomonadota</taxon>
        <taxon>Alphaproteobacteria</taxon>
        <taxon>Rhodospirillales</taxon>
        <taxon>Azospirillaceae</taxon>
        <taxon>Azospirillum</taxon>
    </lineage>
</organism>
<dbReference type="InterPro" id="IPR006680">
    <property type="entry name" value="Amidohydro-rel"/>
</dbReference>
<dbReference type="OrthoDB" id="149172at2"/>
<evidence type="ECO:0000256" key="1">
    <source>
        <dbReference type="ARBA" id="ARBA00023239"/>
    </source>
</evidence>
<protein>
    <submittedName>
        <fullName evidence="3">Amidohydrolase</fullName>
    </submittedName>
</protein>
<dbReference type="PANTHER" id="PTHR21240">
    <property type="entry name" value="2-AMINO-3-CARBOXYLMUCONATE-6-SEMIALDEHYDE DECARBOXYLASE"/>
    <property type="match status" value="1"/>
</dbReference>
<keyword evidence="4" id="KW-1185">Reference proteome</keyword>
<dbReference type="PANTHER" id="PTHR21240:SF28">
    <property type="entry name" value="ISO-OROTATE DECARBOXYLASE (EUROFUNG)"/>
    <property type="match status" value="1"/>
</dbReference>
<dbReference type="InterPro" id="IPR032465">
    <property type="entry name" value="ACMSD"/>
</dbReference>
<dbReference type="Gene3D" id="3.20.20.140">
    <property type="entry name" value="Metal-dependent hydrolases"/>
    <property type="match status" value="1"/>
</dbReference>
<gene>
    <name evidence="3" type="ORF">CRT60_30840</name>
</gene>
<dbReference type="GO" id="GO:0019748">
    <property type="term" value="P:secondary metabolic process"/>
    <property type="evidence" value="ECO:0007669"/>
    <property type="project" value="TreeGrafter"/>
</dbReference>
<comment type="caution">
    <text evidence="3">The sequence shown here is derived from an EMBL/GenBank/DDBJ whole genome shotgun (WGS) entry which is preliminary data.</text>
</comment>
<dbReference type="AlphaFoldDB" id="A0A2B8B9G4"/>
<proteinExistence type="predicted"/>
<dbReference type="Pfam" id="PF04909">
    <property type="entry name" value="Amidohydro_2"/>
    <property type="match status" value="1"/>
</dbReference>
<reference evidence="4" key="1">
    <citation type="submission" date="2017-10" db="EMBL/GenBank/DDBJ databases">
        <authorList>
            <person name="Kravchenko I.K."/>
            <person name="Grouzdev D.S."/>
        </authorList>
    </citation>
    <scope>NUCLEOTIDE SEQUENCE [LARGE SCALE GENOMIC DNA]</scope>
    <source>
        <strain evidence="4">B2</strain>
    </source>
</reference>
<dbReference type="GO" id="GO:0016831">
    <property type="term" value="F:carboxy-lyase activity"/>
    <property type="evidence" value="ECO:0007669"/>
    <property type="project" value="InterPro"/>
</dbReference>
<dbReference type="InterPro" id="IPR032466">
    <property type="entry name" value="Metal_Hydrolase"/>
</dbReference>
<sequence length="329" mass="37395">MIIDSHAHIVMPDVAYRYMADIVSSRTNPNFRFNPDHDLLRETAEKLVSMMDKVGTDIQFLSPRPFAQLHSIKPAAVTRDWTSAVNDMIDVQCKMFPDRFRAVAGLPQYRDSSPENCLEELERCVRDLGFVGCLLNPDPTEGDGAPPPGLGDRFWYPLYEKLVELDVPALVHSASCCQPRESYTLKFINEESIAIISLLDSQVLEDFPTLKIVISHGGGAIPYHMGRFRAWNFRRKETMTFDEKMRKLYYDTCNYSKEALNFLFSVIGTDNVMFGTERPGTGTVQDPSTGLDFDDLKPVIESIDWLNADDRYKIFEGNCRKVYTSAFPA</sequence>
<evidence type="ECO:0000313" key="3">
    <source>
        <dbReference type="EMBL" id="PGH54208.1"/>
    </source>
</evidence>
<evidence type="ECO:0000259" key="2">
    <source>
        <dbReference type="Pfam" id="PF04909"/>
    </source>
</evidence>
<dbReference type="Proteomes" id="UP000225379">
    <property type="component" value="Unassembled WGS sequence"/>
</dbReference>
<accession>A0A2B8B9G4</accession>
<feature type="domain" description="Amidohydrolase-related" evidence="2">
    <location>
        <begin position="3"/>
        <end position="323"/>
    </location>
</feature>
<dbReference type="EMBL" id="PDKW01000043">
    <property type="protein sequence ID" value="PGH54208.1"/>
    <property type="molecule type" value="Genomic_DNA"/>
</dbReference>
<name>A0A2B8B9G4_9PROT</name>
<dbReference type="RefSeq" id="WP_098740250.1">
    <property type="nucleotide sequence ID" value="NZ_PDKW01000043.1"/>
</dbReference>
<evidence type="ECO:0000313" key="4">
    <source>
        <dbReference type="Proteomes" id="UP000225379"/>
    </source>
</evidence>
<dbReference type="GO" id="GO:0005737">
    <property type="term" value="C:cytoplasm"/>
    <property type="evidence" value="ECO:0007669"/>
    <property type="project" value="TreeGrafter"/>
</dbReference>
<keyword evidence="1" id="KW-0456">Lyase</keyword>
<dbReference type="GO" id="GO:0016787">
    <property type="term" value="F:hydrolase activity"/>
    <property type="evidence" value="ECO:0007669"/>
    <property type="project" value="UniProtKB-KW"/>
</dbReference>
<dbReference type="SUPFAM" id="SSF51556">
    <property type="entry name" value="Metallo-dependent hydrolases"/>
    <property type="match status" value="1"/>
</dbReference>